<dbReference type="AlphaFoldDB" id="A0A1S8B3K0"/>
<evidence type="ECO:0008006" key="4">
    <source>
        <dbReference type="Google" id="ProtNLM"/>
    </source>
</evidence>
<feature type="signal peptide" evidence="1">
    <location>
        <begin position="1"/>
        <end position="26"/>
    </location>
</feature>
<accession>A0A1S8B3K0</accession>
<dbReference type="EMBL" id="MSZU01000114">
    <property type="protein sequence ID" value="OMP82059.1"/>
    <property type="molecule type" value="Genomic_DNA"/>
</dbReference>
<evidence type="ECO:0000313" key="3">
    <source>
        <dbReference type="Proteomes" id="UP000190776"/>
    </source>
</evidence>
<comment type="caution">
    <text evidence="2">The sequence shown here is derived from an EMBL/GenBank/DDBJ whole genome shotgun (WGS) entry which is preliminary data.</text>
</comment>
<dbReference type="SUPFAM" id="SSF49785">
    <property type="entry name" value="Galactose-binding domain-like"/>
    <property type="match status" value="1"/>
</dbReference>
<name>A0A1S8B3K0_9PEZI</name>
<keyword evidence="1" id="KW-0732">Signal</keyword>
<reference evidence="2 3" key="1">
    <citation type="submission" date="2017-01" db="EMBL/GenBank/DDBJ databases">
        <title>Draft genome sequence of Diplodia seriata F98.1, a fungal species involved in grapevine trunk diseases.</title>
        <authorList>
            <person name="Robert-Siegwald G."/>
            <person name="Vallet J."/>
            <person name="Abou-Mansour E."/>
            <person name="Xu J."/>
            <person name="Rey P."/>
            <person name="Bertsch C."/>
            <person name="Rego C."/>
            <person name="Larignon P."/>
            <person name="Fontaine F."/>
            <person name="Lebrun M.-H."/>
        </authorList>
    </citation>
    <scope>NUCLEOTIDE SEQUENCE [LARGE SCALE GENOMIC DNA]</scope>
    <source>
        <strain evidence="2 3">F98.1</strain>
    </source>
</reference>
<gene>
    <name evidence="2" type="ORF">BK809_0006368</name>
</gene>
<dbReference type="OrthoDB" id="2588159at2759"/>
<dbReference type="PANTHER" id="PTHR36848">
    <property type="entry name" value="DNA-BINDING PROTEIN (PUTATIVE SECRETED PROTEIN)-RELATED"/>
    <property type="match status" value="1"/>
</dbReference>
<dbReference type="PANTHER" id="PTHR36848:SF2">
    <property type="entry name" value="SECRETED PROTEIN"/>
    <property type="match status" value="1"/>
</dbReference>
<feature type="chain" id="PRO_5012661711" description="Secreted protein" evidence="1">
    <location>
        <begin position="27"/>
        <end position="1027"/>
    </location>
</feature>
<dbReference type="STRING" id="420778.A0A1S8B3K0"/>
<dbReference type="Pfam" id="PF17132">
    <property type="entry name" value="Glyco_hydro_106"/>
    <property type="match status" value="1"/>
</dbReference>
<organism evidence="2 3">
    <name type="scientific">Diplodia seriata</name>
    <dbReference type="NCBI Taxonomy" id="420778"/>
    <lineage>
        <taxon>Eukaryota</taxon>
        <taxon>Fungi</taxon>
        <taxon>Dikarya</taxon>
        <taxon>Ascomycota</taxon>
        <taxon>Pezizomycotina</taxon>
        <taxon>Dothideomycetes</taxon>
        <taxon>Dothideomycetes incertae sedis</taxon>
        <taxon>Botryosphaeriales</taxon>
        <taxon>Botryosphaeriaceae</taxon>
        <taxon>Diplodia</taxon>
    </lineage>
</organism>
<evidence type="ECO:0000256" key="1">
    <source>
        <dbReference type="SAM" id="SignalP"/>
    </source>
</evidence>
<evidence type="ECO:0000313" key="2">
    <source>
        <dbReference type="EMBL" id="OMP82059.1"/>
    </source>
</evidence>
<sequence>MHSSRLLSPALGLLLLLAAAPHPAAASFAEPEVQYRPKFRYWLPDASIPPATLTTDIRTIASAGAGGLELLPYYQYGLPESARGIPPPTDWTKYGYGTPAFRDIFSTALQAVADEGLVMDFALGANQGAGVPSVPGEEGLAVEWAYVNVSVPAGEGKGWTGVLPESGQMANPFSSFMHGAEAFGGQVLKKVVAVEVVGSQNISAGAGGFTSTFVENTLGRVVDLTAEVDPETRELSWTPPEGGSEWRLMVWYERYTNQKSCSGGLNATEYIGNGSWTVDHFSAAGSKKLTDFFDAHVIPDDETRELLASVGKYAWEDSMELVSSLWWTPELQSMFNESRGYDITLCLPYLITAANYWNGAVLPYGEGFVAENATFGAKCNEDYRTTLNEGYQEYLAAYVNWSHGLGVEYSAQPAYNLPLNMLDDISILDAPEGESLGFNNIIDTYRQFSGPAHLSGISVISSECGALSGAPYQQTFNDLLWSVRRGLAAGISMHVLHGFAYSGPYTNTTWPSYTTFTYRFSEMWNQHQPSWMHINETIRYIARNQYVSQSGTPSVDLAFYLYEAPWTVSAKYMDTNLEALGYTYEYLSSNNLQAPEAVVEGNVLAPTRQSFKALIFSNASAITPGGAAKVQEFAEAGLPVFFVGATNLTSIGQEPGAAAEVASTIGSVVNSGLENVHTVASSADLPEALSSAGILPKVSFSNATSWYPFWRRGADDGLDYAFIYNDDQSAQTVDVTFATTGTPYHFDAWTGAITPVLQYTTSPSSITIPITLASNQTTILGFFSAPSNTTTAADPALPAAPPTHITSTTGAIAGLVSNSSSPSTITAYLTGPATLTLSNGTTHNSTASPPPATTLDRTWSISIADWHRTPDAYSMATAITYHNYTNATLAPWTELDADALVGVSGVGRYSTTFATPAGAQGALLSLGPATGGSMRAWVNGVLLGPLDVSDARADVTGVVKGEGEVNVVEVEVASSLFNRVKADAGETWSVGVMADEENGKYYEGNAWKEYGLLGPVVVTWVGVVELV</sequence>
<proteinExistence type="predicted"/>
<dbReference type="InterPro" id="IPR053161">
    <property type="entry name" value="Ulvan_degrading_GH"/>
</dbReference>
<protein>
    <recommendedName>
        <fullName evidence="4">Secreted protein</fullName>
    </recommendedName>
</protein>
<dbReference type="InterPro" id="IPR008979">
    <property type="entry name" value="Galactose-bd-like_sf"/>
</dbReference>
<dbReference type="Proteomes" id="UP000190776">
    <property type="component" value="Unassembled WGS sequence"/>
</dbReference>